<evidence type="ECO:0000256" key="1">
    <source>
        <dbReference type="SAM" id="SignalP"/>
    </source>
</evidence>
<evidence type="ECO:0000313" key="3">
    <source>
        <dbReference type="Proteomes" id="UP000638918"/>
    </source>
</evidence>
<keyword evidence="1" id="KW-0732">Signal</keyword>
<gene>
    <name evidence="2" type="ORF">H9656_01475</name>
</gene>
<feature type="signal peptide" evidence="1">
    <location>
        <begin position="1"/>
        <end position="24"/>
    </location>
</feature>
<dbReference type="PROSITE" id="PS51257">
    <property type="entry name" value="PROKAR_LIPOPROTEIN"/>
    <property type="match status" value="1"/>
</dbReference>
<evidence type="ECO:0008006" key="4">
    <source>
        <dbReference type="Google" id="ProtNLM"/>
    </source>
</evidence>
<reference evidence="2 3" key="1">
    <citation type="submission" date="2020-08" db="EMBL/GenBank/DDBJ databases">
        <title>A Genomic Blueprint of the Chicken Gut Microbiome.</title>
        <authorList>
            <person name="Gilroy R."/>
            <person name="Ravi A."/>
            <person name="Getino M."/>
            <person name="Pursley I."/>
            <person name="Horton D.L."/>
            <person name="Alikhan N.-F."/>
            <person name="Baker D."/>
            <person name="Gharbi K."/>
            <person name="Hall N."/>
            <person name="Watson M."/>
            <person name="Adriaenssens E.M."/>
            <person name="Foster-Nyarko E."/>
            <person name="Jarju S."/>
            <person name="Secka A."/>
            <person name="Antonio M."/>
            <person name="Oren A."/>
            <person name="Chaudhuri R."/>
            <person name="La Ragione R.M."/>
            <person name="Hildebrand F."/>
            <person name="Pallen M.J."/>
        </authorList>
    </citation>
    <scope>NUCLEOTIDE SEQUENCE [LARGE SCALE GENOMIC DNA]</scope>
    <source>
        <strain evidence="2 3">Sa3CVA3</strain>
    </source>
</reference>
<protein>
    <recommendedName>
        <fullName evidence="4">Spore coat protein U domain-containing protein</fullName>
    </recommendedName>
</protein>
<comment type="caution">
    <text evidence="2">The sequence shown here is derived from an EMBL/GenBank/DDBJ whole genome shotgun (WGS) entry which is preliminary data.</text>
</comment>
<dbReference type="Proteomes" id="UP000638918">
    <property type="component" value="Unassembled WGS sequence"/>
</dbReference>
<sequence length="296" mass="30726">MRLIIGAAGLLAATALATSAAAQACDLAVLDGPQTVRIEYNPFDIGPSSAGLDVSMENRGDAACDLRMSFTDDVGMEVTSVVLGNVGVQFRPREASGVQMADVQTAVFQYQLPAGAKGQAQFDAAVVQGAVADAGEYGVNLRLVLKTTDGQPIGAPIPVRLILQATPRAQLNLAGAAGAFGTGSSVEVVDFGQAAEGLTRRIFLQVRANTMATVSIVSQHGGVMQRVEEAPNATALPYTVELDGDDVDLSVLWTKQIDPPRTLAGISIPMTFILGPVAGAMEGRYADVLTIDISPK</sequence>
<evidence type="ECO:0000313" key="2">
    <source>
        <dbReference type="EMBL" id="MBD7940056.1"/>
    </source>
</evidence>
<dbReference type="EMBL" id="JACSQU010000001">
    <property type="protein sequence ID" value="MBD7940056.1"/>
    <property type="molecule type" value="Genomic_DNA"/>
</dbReference>
<proteinExistence type="predicted"/>
<accession>A0ABR8QWZ8</accession>
<name>A0ABR8QWZ8_9CAUL</name>
<keyword evidence="3" id="KW-1185">Reference proteome</keyword>
<organism evidence="2 3">
    <name type="scientific">Brevundimonas guildfordensis</name>
    <dbReference type="NCBI Taxonomy" id="2762241"/>
    <lineage>
        <taxon>Bacteria</taxon>
        <taxon>Pseudomonadati</taxon>
        <taxon>Pseudomonadota</taxon>
        <taxon>Alphaproteobacteria</taxon>
        <taxon>Caulobacterales</taxon>
        <taxon>Caulobacteraceae</taxon>
        <taxon>Brevundimonas</taxon>
    </lineage>
</organism>
<feature type="chain" id="PRO_5047170371" description="Spore coat protein U domain-containing protein" evidence="1">
    <location>
        <begin position="25"/>
        <end position="296"/>
    </location>
</feature>